<dbReference type="PANTHER" id="PTHR30481:SF3">
    <property type="entry name" value="DNA ADENINE METHYLASE"/>
    <property type="match status" value="1"/>
</dbReference>
<dbReference type="InterPro" id="IPR012327">
    <property type="entry name" value="MeTrfase_D12"/>
</dbReference>
<dbReference type="Proteomes" id="UP000028900">
    <property type="component" value="Unassembled WGS sequence"/>
</dbReference>
<dbReference type="NCBIfam" id="TIGR00571">
    <property type="entry name" value="dam"/>
    <property type="match status" value="1"/>
</dbReference>
<dbReference type="PIRSF" id="PIRSF000398">
    <property type="entry name" value="M_m6A_EcoRV"/>
    <property type="match status" value="1"/>
</dbReference>
<organism evidence="8 9">
    <name type="scientific">'Chrysanthemum coronarium' phytoplasma</name>
    <dbReference type="NCBI Taxonomy" id="1520703"/>
    <lineage>
        <taxon>Bacteria</taxon>
        <taxon>Bacillati</taxon>
        <taxon>Mycoplasmatota</taxon>
        <taxon>Mollicutes</taxon>
        <taxon>Acholeplasmatales</taxon>
        <taxon>Acholeplasmataceae</taxon>
        <taxon>Candidatus Phytoplasma</taxon>
        <taxon>16SrI (Aster yellows group)</taxon>
    </lineage>
</organism>
<evidence type="ECO:0000256" key="3">
    <source>
        <dbReference type="ARBA" id="ARBA00022603"/>
    </source>
</evidence>
<comment type="similarity">
    <text evidence="1 7">Belongs to the N(4)/N(6)-methyltransferase family.</text>
</comment>
<keyword evidence="9" id="KW-1185">Reference proteome</keyword>
<dbReference type="Pfam" id="PF02086">
    <property type="entry name" value="MethyltransfD12"/>
    <property type="match status" value="1"/>
</dbReference>
<dbReference type="SUPFAM" id="SSF53335">
    <property type="entry name" value="S-adenosyl-L-methionine-dependent methyltransferases"/>
    <property type="match status" value="1"/>
</dbReference>
<dbReference type="InterPro" id="IPR012263">
    <property type="entry name" value="M_m6A_EcoRV"/>
</dbReference>
<reference evidence="8 9" key="2">
    <citation type="journal article" date="2014" name="Genome Announc.">
        <title>Draft Genome Sequence of 'Candidatus Phytoplasma asteris' Strain OY-V, an Unculturable Plant-Pathogenic Bacterium.</title>
        <authorList>
            <person name="Kakizawa S."/>
            <person name="Makino A."/>
            <person name="Ishii Y."/>
            <person name="Tamaki H."/>
            <person name="Kamagata Y."/>
        </authorList>
    </citation>
    <scope>NUCLEOTIDE SEQUENCE [LARGE SCALE GENOMIC DNA]</scope>
    <source>
        <strain evidence="8 9">OY-V</strain>
    </source>
</reference>
<sequence>MKINWIGCKKKLLPQIISHLPKQFKTYYEPFLGSGVLYFYLQPSKAILNDNDHQLITMWKQSLQNSHHFVNKVKAIENYIYQYHNQKNQKQTFKHLLNQYNQNAKKRKKLTRSAIFYVLNKYAFRGITRYDKQNNLKTNFGYKPKQKTPIINLNELVTFQRHFQKKKHVLYCMDFRKVIANSQQGDFLFIDPPYYYEGIKDKDFYQKPFSFEDHKLLALELHQATKRGVKWLYINYETIPILHLFSNCNIIKTKKQRTNILPIKTSIKKSLLKIMSRTKNFHHYLPSFNWI</sequence>
<dbReference type="EC" id="2.1.1.72" evidence="2 7"/>
<evidence type="ECO:0000256" key="5">
    <source>
        <dbReference type="ARBA" id="ARBA00022691"/>
    </source>
</evidence>
<dbReference type="InterPro" id="IPR002052">
    <property type="entry name" value="DNA_methylase_N6_adenine_CS"/>
</dbReference>
<proteinExistence type="inferred from homology"/>
<evidence type="ECO:0000256" key="1">
    <source>
        <dbReference type="ARBA" id="ARBA00006594"/>
    </source>
</evidence>
<comment type="catalytic activity">
    <reaction evidence="6 7">
        <text>a 2'-deoxyadenosine in DNA + S-adenosyl-L-methionine = an N(6)-methyl-2'-deoxyadenosine in DNA + S-adenosyl-L-homocysteine + H(+)</text>
        <dbReference type="Rhea" id="RHEA:15197"/>
        <dbReference type="Rhea" id="RHEA-COMP:12418"/>
        <dbReference type="Rhea" id="RHEA-COMP:12419"/>
        <dbReference type="ChEBI" id="CHEBI:15378"/>
        <dbReference type="ChEBI" id="CHEBI:57856"/>
        <dbReference type="ChEBI" id="CHEBI:59789"/>
        <dbReference type="ChEBI" id="CHEBI:90615"/>
        <dbReference type="ChEBI" id="CHEBI:90616"/>
        <dbReference type="EC" id="2.1.1.72"/>
    </reaction>
</comment>
<evidence type="ECO:0000313" key="9">
    <source>
        <dbReference type="Proteomes" id="UP000028900"/>
    </source>
</evidence>
<comment type="caution">
    <text evidence="8">The sequence shown here is derived from an EMBL/GenBank/DDBJ whole genome shotgun (WGS) entry which is preliminary data.</text>
</comment>
<dbReference type="PROSITE" id="PS00092">
    <property type="entry name" value="N6_MTASE"/>
    <property type="match status" value="1"/>
</dbReference>
<evidence type="ECO:0000313" key="8">
    <source>
        <dbReference type="EMBL" id="GAK73747.1"/>
    </source>
</evidence>
<reference evidence="9" key="1">
    <citation type="journal article" date="2014" name="Genome Announc.">
        <title>Draft Genome Sequence of ''Candidatus Phytoplasma asteris'' Strain OY-V, an Unculturable Plant-Pathogenic Bacterium.</title>
        <authorList>
            <person name="Kakizawa S."/>
            <person name="Makino A."/>
            <person name="Ishii Y."/>
            <person name="Tamaki H."/>
            <person name="Kamagata Y."/>
        </authorList>
    </citation>
    <scope>NUCLEOTIDE SEQUENCE [LARGE SCALE GENOMIC DNA]</scope>
    <source>
        <strain evidence="9">OY-V</strain>
    </source>
</reference>
<evidence type="ECO:0000256" key="6">
    <source>
        <dbReference type="ARBA" id="ARBA00047942"/>
    </source>
</evidence>
<keyword evidence="5 7" id="KW-0949">S-adenosyl-L-methionine</keyword>
<dbReference type="PANTHER" id="PTHR30481">
    <property type="entry name" value="DNA ADENINE METHYLASE"/>
    <property type="match status" value="1"/>
</dbReference>
<dbReference type="GO" id="GO:0008168">
    <property type="term" value="F:methyltransferase activity"/>
    <property type="evidence" value="ECO:0007669"/>
    <property type="project" value="UniProtKB-KW"/>
</dbReference>
<dbReference type="GO" id="GO:0032259">
    <property type="term" value="P:methylation"/>
    <property type="evidence" value="ECO:0007669"/>
    <property type="project" value="UniProtKB-KW"/>
</dbReference>
<keyword evidence="3 7" id="KW-0489">Methyltransferase</keyword>
<dbReference type="InterPro" id="IPR029063">
    <property type="entry name" value="SAM-dependent_MTases_sf"/>
</dbReference>
<dbReference type="Gene3D" id="1.10.1020.10">
    <property type="entry name" value="Adenine-specific Methyltransferase, Domain 2"/>
    <property type="match status" value="1"/>
</dbReference>
<evidence type="ECO:0000256" key="4">
    <source>
        <dbReference type="ARBA" id="ARBA00022679"/>
    </source>
</evidence>
<dbReference type="EMBL" id="BBIY01000018">
    <property type="protein sequence ID" value="GAK73747.1"/>
    <property type="molecule type" value="Genomic_DNA"/>
</dbReference>
<dbReference type="RefSeq" id="WP_236620250.1">
    <property type="nucleotide sequence ID" value="NZ_BBIY01000018.1"/>
</dbReference>
<evidence type="ECO:0000256" key="7">
    <source>
        <dbReference type="RuleBase" id="RU361257"/>
    </source>
</evidence>
<accession>A0ABQ0J2C1</accession>
<gene>
    <name evidence="8" type="primary">dam</name>
    <name evidence="8" type="ORF">OYV_02280</name>
</gene>
<dbReference type="PRINTS" id="PR00505">
    <property type="entry name" value="D12N6MTFRASE"/>
</dbReference>
<protein>
    <recommendedName>
        <fullName evidence="2 7">Site-specific DNA-methyltransferase (adenine-specific)</fullName>
        <ecNumber evidence="2 7">2.1.1.72</ecNumber>
    </recommendedName>
</protein>
<dbReference type="InterPro" id="IPR023095">
    <property type="entry name" value="Ade_MeTrfase_dom_2"/>
</dbReference>
<dbReference type="Gene3D" id="3.40.50.150">
    <property type="entry name" value="Vaccinia Virus protein VP39"/>
    <property type="match status" value="1"/>
</dbReference>
<name>A0ABQ0J2C1_9MOLU</name>
<keyword evidence="4 7" id="KW-0808">Transferase</keyword>
<evidence type="ECO:0000256" key="2">
    <source>
        <dbReference type="ARBA" id="ARBA00011900"/>
    </source>
</evidence>